<dbReference type="AlphaFoldDB" id="A0A834MP73"/>
<dbReference type="Proteomes" id="UP000625711">
    <property type="component" value="Unassembled WGS sequence"/>
</dbReference>
<keyword evidence="2" id="KW-0732">Signal</keyword>
<sequence>MCLQLASLTLICLGSLAAQTVSIEKDKHKFHKYLSNNYRSVDQILSESELDDPLKTSASKNSAVASKYFQDMYVAKNSPKELEFGHVCENPNEWEQRFEKLNLETLNRQGKVRWGDKDGGYGEHYWDYNHSGHDDEREEKEGQKSKNSSPSRDKRNPDDEVEFISSEAESSIRNARTPKHGGNYRKAHEIRSKRQPIKKNSENFRFDAMSGTVTDSKTGIQYQLKNKYAN</sequence>
<dbReference type="OrthoDB" id="8180894at2759"/>
<feature type="signal peptide" evidence="2">
    <location>
        <begin position="1"/>
        <end position="17"/>
    </location>
</feature>
<organism evidence="3 4">
    <name type="scientific">Rhynchophorus ferrugineus</name>
    <name type="common">Red palm weevil</name>
    <name type="synonym">Curculio ferrugineus</name>
    <dbReference type="NCBI Taxonomy" id="354439"/>
    <lineage>
        <taxon>Eukaryota</taxon>
        <taxon>Metazoa</taxon>
        <taxon>Ecdysozoa</taxon>
        <taxon>Arthropoda</taxon>
        <taxon>Hexapoda</taxon>
        <taxon>Insecta</taxon>
        <taxon>Pterygota</taxon>
        <taxon>Neoptera</taxon>
        <taxon>Endopterygota</taxon>
        <taxon>Coleoptera</taxon>
        <taxon>Polyphaga</taxon>
        <taxon>Cucujiformia</taxon>
        <taxon>Curculionidae</taxon>
        <taxon>Dryophthorinae</taxon>
        <taxon>Rhynchophorus</taxon>
    </lineage>
</organism>
<accession>A0A834MP73</accession>
<feature type="compositionally biased region" description="Basic and acidic residues" evidence="1">
    <location>
        <begin position="125"/>
        <end position="144"/>
    </location>
</feature>
<evidence type="ECO:0000256" key="2">
    <source>
        <dbReference type="SAM" id="SignalP"/>
    </source>
</evidence>
<name>A0A834MP73_RHYFE</name>
<keyword evidence="4" id="KW-1185">Reference proteome</keyword>
<feature type="compositionally biased region" description="Basic residues" evidence="1">
    <location>
        <begin position="176"/>
        <end position="185"/>
    </location>
</feature>
<proteinExistence type="predicted"/>
<protein>
    <submittedName>
        <fullName evidence="3">Uncharacterized protein</fullName>
    </submittedName>
</protein>
<comment type="caution">
    <text evidence="3">The sequence shown here is derived from an EMBL/GenBank/DDBJ whole genome shotgun (WGS) entry which is preliminary data.</text>
</comment>
<reference evidence="3" key="1">
    <citation type="submission" date="2020-08" db="EMBL/GenBank/DDBJ databases">
        <title>Genome sequencing and assembly of the red palm weevil Rhynchophorus ferrugineus.</title>
        <authorList>
            <person name="Dias G.B."/>
            <person name="Bergman C.M."/>
            <person name="Manee M."/>
        </authorList>
    </citation>
    <scope>NUCLEOTIDE SEQUENCE</scope>
    <source>
        <strain evidence="3">AA-2017</strain>
        <tissue evidence="3">Whole larva</tissue>
    </source>
</reference>
<evidence type="ECO:0000256" key="1">
    <source>
        <dbReference type="SAM" id="MobiDB-lite"/>
    </source>
</evidence>
<feature type="region of interest" description="Disordered" evidence="1">
    <location>
        <begin position="125"/>
        <end position="201"/>
    </location>
</feature>
<evidence type="ECO:0000313" key="4">
    <source>
        <dbReference type="Proteomes" id="UP000625711"/>
    </source>
</evidence>
<feature type="chain" id="PRO_5032356062" evidence="2">
    <location>
        <begin position="18"/>
        <end position="230"/>
    </location>
</feature>
<gene>
    <name evidence="3" type="ORF">GWI33_003913</name>
</gene>
<evidence type="ECO:0000313" key="3">
    <source>
        <dbReference type="EMBL" id="KAF7286859.1"/>
    </source>
</evidence>
<dbReference type="EMBL" id="JAACXV010000020">
    <property type="protein sequence ID" value="KAF7286859.1"/>
    <property type="molecule type" value="Genomic_DNA"/>
</dbReference>